<reference evidence="15 16" key="1">
    <citation type="submission" date="2015-09" db="EMBL/GenBank/DDBJ databases">
        <title>Host preference determinants of Valsa canker pathogens revealed by comparative genomics.</title>
        <authorList>
            <person name="Yin Z."/>
            <person name="Huang L."/>
        </authorList>
    </citation>
    <scope>NUCLEOTIDE SEQUENCE [LARGE SCALE GENOMIC DNA]</scope>
    <source>
        <strain evidence="15 16">03-1</strain>
    </source>
</reference>
<keyword evidence="5 12" id="KW-0812">Transmembrane</keyword>
<accession>A0A423WZC7</accession>
<dbReference type="InterPro" id="IPR057476">
    <property type="entry name" value="Cux_N"/>
</dbReference>
<proteinExistence type="inferred from homology"/>
<keyword evidence="4" id="KW-0813">Transport</keyword>
<dbReference type="Proteomes" id="UP000283895">
    <property type="component" value="Unassembled WGS sequence"/>
</dbReference>
<sequence length="658" mass="73799">MAETTPSQAPLGAGTDMTAETTNKFQAAISAWRNIDMTTLVSNLDNTASEVVTYQRDSTVQRKDLAQKTKDFRKLDDATKLTEVKGLLKAYQTFIDLLTNHSKSINSAFLQAYTSLSEAPDPYPLLEAAVDSMLVAEDTLPKVTEENQRLQGTVAKLTAQLEDTESRLQSEREARKQLEENLEGKVKEVESSWIAVLDEKKDNWAAKEKALEDKVENQDRLLNEIKASYEVNQRLGKSEDADEEPRGHVTNAELDMVNSDLERTSMRLAEVEARNEQMRLELAQAKSQVPTHHAASMEDDPGYMRMRSENSSLIRKLDASRVERETLKRDLDARLRGLEREVSSMKEERDSLKAKIQKWSDYDDIKQELEVLKSIEFSTGDDDDPKDVVDDQNGTAAKGKGDTLEQLLLARNKKLSDELTILRVSHQDLQSRLSDMQEETSRTNAELEKSQNLNEKLENDLANLQSEHANAFPSGASVAGTYVSRYAPGFNPRDSGGEPMGGGSGILPMITAQRDRFKKRNAQLEQEASETHRTLSQLRQEIAALQKDNLNLYEKTRYVSTYNRGSSAATSSASYATNPNPSTSNISPFAAFRGRESARAYKRMSFPERVVYSVTRMVLASRTSRNLFAAYCVALHLLVFFSLYWMGAADADRHATSD</sequence>
<evidence type="ECO:0000256" key="1">
    <source>
        <dbReference type="ARBA" id="ARBA00004409"/>
    </source>
</evidence>
<evidence type="ECO:0000256" key="11">
    <source>
        <dbReference type="SAM" id="MobiDB-lite"/>
    </source>
</evidence>
<gene>
    <name evidence="15" type="ORF">VMCG_02848</name>
</gene>
<dbReference type="STRING" id="356882.A0A423WZC7"/>
<feature type="domain" description="CASP C-terminal" evidence="13">
    <location>
        <begin position="435"/>
        <end position="648"/>
    </location>
</feature>
<keyword evidence="9 12" id="KW-0472">Membrane</keyword>
<dbReference type="PANTHER" id="PTHR14043:SF2">
    <property type="entry name" value="HOMEOBOX PROTEIN CUT"/>
    <property type="match status" value="1"/>
</dbReference>
<evidence type="ECO:0000256" key="2">
    <source>
        <dbReference type="ARBA" id="ARBA00006415"/>
    </source>
</evidence>
<evidence type="ECO:0000256" key="3">
    <source>
        <dbReference type="ARBA" id="ARBA00018691"/>
    </source>
</evidence>
<evidence type="ECO:0000256" key="7">
    <source>
        <dbReference type="ARBA" id="ARBA00023034"/>
    </source>
</evidence>
<dbReference type="GO" id="GO:0000139">
    <property type="term" value="C:Golgi membrane"/>
    <property type="evidence" value="ECO:0007669"/>
    <property type="project" value="UniProtKB-SubCell"/>
</dbReference>
<keyword evidence="6 12" id="KW-1133">Transmembrane helix</keyword>
<dbReference type="GO" id="GO:0006891">
    <property type="term" value="P:intra-Golgi vesicle-mediated transport"/>
    <property type="evidence" value="ECO:0007669"/>
    <property type="project" value="InterPro"/>
</dbReference>
<feature type="domain" description="Cux N-terminal" evidence="14">
    <location>
        <begin position="20"/>
        <end position="133"/>
    </location>
</feature>
<comment type="similarity">
    <text evidence="2">Belongs to the CASP family.</text>
</comment>
<evidence type="ECO:0000313" key="15">
    <source>
        <dbReference type="EMBL" id="ROW08904.1"/>
    </source>
</evidence>
<evidence type="ECO:0000259" key="14">
    <source>
        <dbReference type="Pfam" id="PF25398"/>
    </source>
</evidence>
<evidence type="ECO:0000256" key="12">
    <source>
        <dbReference type="SAM" id="Phobius"/>
    </source>
</evidence>
<keyword evidence="7" id="KW-0333">Golgi apparatus</keyword>
<evidence type="ECO:0000256" key="10">
    <source>
        <dbReference type="SAM" id="Coils"/>
    </source>
</evidence>
<evidence type="ECO:0000313" key="16">
    <source>
        <dbReference type="Proteomes" id="UP000283895"/>
    </source>
</evidence>
<feature type="region of interest" description="Disordered" evidence="11">
    <location>
        <begin position="377"/>
        <end position="397"/>
    </location>
</feature>
<organism evidence="15 16">
    <name type="scientific">Cytospora schulzeri</name>
    <dbReference type="NCBI Taxonomy" id="448051"/>
    <lineage>
        <taxon>Eukaryota</taxon>
        <taxon>Fungi</taxon>
        <taxon>Dikarya</taxon>
        <taxon>Ascomycota</taxon>
        <taxon>Pezizomycotina</taxon>
        <taxon>Sordariomycetes</taxon>
        <taxon>Sordariomycetidae</taxon>
        <taxon>Diaporthales</taxon>
        <taxon>Cytosporaceae</taxon>
        <taxon>Cytospora</taxon>
    </lineage>
</organism>
<keyword evidence="16" id="KW-1185">Reference proteome</keyword>
<name>A0A423WZC7_9PEZI</name>
<evidence type="ECO:0000256" key="9">
    <source>
        <dbReference type="ARBA" id="ARBA00023136"/>
    </source>
</evidence>
<comment type="caution">
    <text evidence="15">The sequence shown here is derived from an EMBL/GenBank/DDBJ whole genome shotgun (WGS) entry which is preliminary data.</text>
</comment>
<feature type="transmembrane region" description="Helical" evidence="12">
    <location>
        <begin position="627"/>
        <end position="646"/>
    </location>
</feature>
<dbReference type="Pfam" id="PF08172">
    <property type="entry name" value="CASP_C"/>
    <property type="match status" value="1"/>
</dbReference>
<feature type="coiled-coil region" evidence="10">
    <location>
        <begin position="328"/>
        <end position="355"/>
    </location>
</feature>
<dbReference type="EMBL" id="LKEA01000005">
    <property type="protein sequence ID" value="ROW08904.1"/>
    <property type="molecule type" value="Genomic_DNA"/>
</dbReference>
<evidence type="ECO:0000256" key="6">
    <source>
        <dbReference type="ARBA" id="ARBA00022989"/>
    </source>
</evidence>
<feature type="region of interest" description="Disordered" evidence="11">
    <location>
        <begin position="285"/>
        <end position="304"/>
    </location>
</feature>
<dbReference type="InterPro" id="IPR012955">
    <property type="entry name" value="CASP_C"/>
</dbReference>
<evidence type="ECO:0000256" key="8">
    <source>
        <dbReference type="ARBA" id="ARBA00023054"/>
    </source>
</evidence>
<evidence type="ECO:0000256" key="5">
    <source>
        <dbReference type="ARBA" id="ARBA00022692"/>
    </source>
</evidence>
<comment type="subcellular location">
    <subcellularLocation>
        <location evidence="1">Golgi apparatus membrane</location>
        <topology evidence="1">Single-pass type IV membrane protein</topology>
    </subcellularLocation>
</comment>
<evidence type="ECO:0000256" key="4">
    <source>
        <dbReference type="ARBA" id="ARBA00022448"/>
    </source>
</evidence>
<feature type="coiled-coil region" evidence="10">
    <location>
        <begin position="419"/>
        <end position="467"/>
    </location>
</feature>
<feature type="coiled-coil region" evidence="10">
    <location>
        <begin position="140"/>
        <end position="228"/>
    </location>
</feature>
<protein>
    <recommendedName>
        <fullName evidence="3">Protein CASP</fullName>
    </recommendedName>
</protein>
<dbReference type="PANTHER" id="PTHR14043">
    <property type="entry name" value="CCAAT DISPLACEMENT PROTEIN-RELATED"/>
    <property type="match status" value="1"/>
</dbReference>
<dbReference type="Pfam" id="PF25398">
    <property type="entry name" value="CUX1_N"/>
    <property type="match status" value="1"/>
</dbReference>
<evidence type="ECO:0000259" key="13">
    <source>
        <dbReference type="Pfam" id="PF08172"/>
    </source>
</evidence>
<feature type="coiled-coil region" evidence="10">
    <location>
        <begin position="507"/>
        <end position="555"/>
    </location>
</feature>
<keyword evidence="8 10" id="KW-0175">Coiled coil</keyword>
<dbReference type="AlphaFoldDB" id="A0A423WZC7"/>
<dbReference type="OrthoDB" id="10257567at2759"/>